<name>A0ABW0WMY3_STRNO</name>
<evidence type="ECO:0000313" key="2">
    <source>
        <dbReference type="EMBL" id="MFC5658848.1"/>
    </source>
</evidence>
<accession>A0ABW0WMY3</accession>
<keyword evidence="3" id="KW-1185">Reference proteome</keyword>
<dbReference type="EMBL" id="JBHSOE010000052">
    <property type="protein sequence ID" value="MFC5658848.1"/>
    <property type="molecule type" value="Genomic_DNA"/>
</dbReference>
<feature type="compositionally biased region" description="Polar residues" evidence="1">
    <location>
        <begin position="56"/>
        <end position="74"/>
    </location>
</feature>
<proteinExistence type="predicted"/>
<evidence type="ECO:0000256" key="1">
    <source>
        <dbReference type="SAM" id="MobiDB-lite"/>
    </source>
</evidence>
<dbReference type="Proteomes" id="UP001596065">
    <property type="component" value="Unassembled WGS sequence"/>
</dbReference>
<protein>
    <recommendedName>
        <fullName evidence="4">Secreted protein</fullName>
    </recommendedName>
</protein>
<evidence type="ECO:0008006" key="4">
    <source>
        <dbReference type="Google" id="ProtNLM"/>
    </source>
</evidence>
<dbReference type="RefSeq" id="WP_344349474.1">
    <property type="nucleotide sequence ID" value="NZ_BAAASM010000029.1"/>
</dbReference>
<evidence type="ECO:0000313" key="3">
    <source>
        <dbReference type="Proteomes" id="UP001596065"/>
    </source>
</evidence>
<reference evidence="3" key="1">
    <citation type="journal article" date="2019" name="Int. J. Syst. Evol. Microbiol.">
        <title>The Global Catalogue of Microorganisms (GCM) 10K type strain sequencing project: providing services to taxonomists for standard genome sequencing and annotation.</title>
        <authorList>
            <consortium name="The Broad Institute Genomics Platform"/>
            <consortium name="The Broad Institute Genome Sequencing Center for Infectious Disease"/>
            <person name="Wu L."/>
            <person name="Ma J."/>
        </authorList>
    </citation>
    <scope>NUCLEOTIDE SEQUENCE [LARGE SCALE GENOMIC DNA]</scope>
    <source>
        <strain evidence="3">KCTC 5701</strain>
    </source>
</reference>
<comment type="caution">
    <text evidence="2">The sequence shown here is derived from an EMBL/GenBank/DDBJ whole genome shotgun (WGS) entry which is preliminary data.</text>
</comment>
<sequence length="74" mass="7550">MPTTVGTCGCVAASRAMLSSVTSCPVRHSYSTLRRASNSAAGSSMTALRSSPFHADSSQNDGWVAETGSTVAPK</sequence>
<feature type="region of interest" description="Disordered" evidence="1">
    <location>
        <begin position="49"/>
        <end position="74"/>
    </location>
</feature>
<gene>
    <name evidence="2" type="ORF">ACFP3J_25630</name>
</gene>
<organism evidence="2 3">
    <name type="scientific">Streptomyces nogalater</name>
    <dbReference type="NCBI Taxonomy" id="38314"/>
    <lineage>
        <taxon>Bacteria</taxon>
        <taxon>Bacillati</taxon>
        <taxon>Actinomycetota</taxon>
        <taxon>Actinomycetes</taxon>
        <taxon>Kitasatosporales</taxon>
        <taxon>Streptomycetaceae</taxon>
        <taxon>Streptomyces</taxon>
    </lineage>
</organism>